<evidence type="ECO:0000259" key="1">
    <source>
        <dbReference type="Pfam" id="PF01243"/>
    </source>
</evidence>
<dbReference type="InterPro" id="IPR011576">
    <property type="entry name" value="Pyridox_Oxase_N"/>
</dbReference>
<reference evidence="3" key="1">
    <citation type="submission" date="2016-04" db="EMBL/GenBank/DDBJ databases">
        <authorList>
            <person name="Lyu Z."/>
            <person name="Lyu W."/>
        </authorList>
    </citation>
    <scope>NUCLEOTIDE SEQUENCE [LARGE SCALE GENOMIC DNA]</scope>
    <source>
        <strain evidence="3">C44</strain>
    </source>
</reference>
<dbReference type="RefSeq" id="WP_066330528.1">
    <property type="nucleotide sequence ID" value="NZ_LWSG01000012.1"/>
</dbReference>
<dbReference type="Gene3D" id="2.30.110.10">
    <property type="entry name" value="Electron Transport, Fmn-binding Protein, Chain A"/>
    <property type="match status" value="1"/>
</dbReference>
<dbReference type="Pfam" id="PF01243">
    <property type="entry name" value="PNPOx_N"/>
    <property type="match status" value="1"/>
</dbReference>
<evidence type="ECO:0000313" key="3">
    <source>
        <dbReference type="Proteomes" id="UP000078534"/>
    </source>
</evidence>
<name>A0A179SZH4_9BACI</name>
<dbReference type="EMBL" id="LWSG01000012">
    <property type="protein sequence ID" value="OAS86530.1"/>
    <property type="molecule type" value="Genomic_DNA"/>
</dbReference>
<dbReference type="NCBIfam" id="NF005232">
    <property type="entry name" value="PRK06733.1"/>
    <property type="match status" value="1"/>
</dbReference>
<evidence type="ECO:0000313" key="2">
    <source>
        <dbReference type="EMBL" id="OAS86530.1"/>
    </source>
</evidence>
<accession>A0A179SZH4</accession>
<protein>
    <recommendedName>
        <fullName evidence="1">Pyridoxamine 5'-phosphate oxidase N-terminal domain-containing protein</fullName>
    </recommendedName>
</protein>
<dbReference type="InterPro" id="IPR012349">
    <property type="entry name" value="Split_barrel_FMN-bd"/>
</dbReference>
<dbReference type="STRING" id="152268.A6K24_03205"/>
<dbReference type="SUPFAM" id="SSF50475">
    <property type="entry name" value="FMN-binding split barrel"/>
    <property type="match status" value="1"/>
</dbReference>
<keyword evidence="3" id="KW-1185">Reference proteome</keyword>
<dbReference type="Proteomes" id="UP000078534">
    <property type="component" value="Unassembled WGS sequence"/>
</dbReference>
<organism evidence="2 3">
    <name type="scientific">Metabacillus litoralis</name>
    <dbReference type="NCBI Taxonomy" id="152268"/>
    <lineage>
        <taxon>Bacteria</taxon>
        <taxon>Bacillati</taxon>
        <taxon>Bacillota</taxon>
        <taxon>Bacilli</taxon>
        <taxon>Bacillales</taxon>
        <taxon>Bacillaceae</taxon>
        <taxon>Metabacillus</taxon>
    </lineage>
</organism>
<comment type="caution">
    <text evidence="2">The sequence shown here is derived from an EMBL/GenBank/DDBJ whole genome shotgun (WGS) entry which is preliminary data.</text>
</comment>
<sequence length="152" mass="17250">MANKVETELIEPLFNGLQKERFVTIATIDHETNSPNVSAISWVYAPDRDRIFFAIDQRSRIVENIKQHPAIVLNMIANESTYSINGNAHIKEERLEGVPLKLALIELTISEVRDVMFYGSKISSEPLYEKTYDEKAAAKLDKQVLIAMKNNA</sequence>
<gene>
    <name evidence="2" type="ORF">A6K24_03205</name>
</gene>
<proteinExistence type="predicted"/>
<dbReference type="OrthoDB" id="2381603at2"/>
<feature type="domain" description="Pyridoxamine 5'-phosphate oxidase N-terminal" evidence="1">
    <location>
        <begin position="17"/>
        <end position="94"/>
    </location>
</feature>
<dbReference type="AlphaFoldDB" id="A0A179SZH4"/>